<feature type="transmembrane region" description="Helical" evidence="2">
    <location>
        <begin position="802"/>
        <end position="822"/>
    </location>
</feature>
<feature type="transmembrane region" description="Helical" evidence="2">
    <location>
        <begin position="773"/>
        <end position="790"/>
    </location>
</feature>
<dbReference type="PANTHER" id="PTHR22576:SF37">
    <property type="entry name" value="MUCOSA-ASSOCIATED LYMPHOID TISSUE LYMPHOMA TRANSLOCATION PROTEIN 1"/>
    <property type="match status" value="1"/>
</dbReference>
<dbReference type="InterPro" id="IPR011600">
    <property type="entry name" value="Pept_C14_caspase"/>
</dbReference>
<reference evidence="4" key="1">
    <citation type="submission" date="2021-01" db="EMBL/GenBank/DDBJ databases">
        <title>Whole genome shotgun sequence of Actinoplanes rishiriensis NBRC 108556.</title>
        <authorList>
            <person name="Komaki H."/>
            <person name="Tamura T."/>
        </authorList>
    </citation>
    <scope>NUCLEOTIDE SEQUENCE</scope>
    <source>
        <strain evidence="4">NBRC 108556</strain>
    </source>
</reference>
<feature type="compositionally biased region" description="Low complexity" evidence="1">
    <location>
        <begin position="496"/>
        <end position="505"/>
    </location>
</feature>
<dbReference type="RefSeq" id="WP_203780980.1">
    <property type="nucleotide sequence ID" value="NZ_BOMV01000016.1"/>
</dbReference>
<keyword evidence="5" id="KW-1185">Reference proteome</keyword>
<feature type="transmembrane region" description="Helical" evidence="2">
    <location>
        <begin position="626"/>
        <end position="647"/>
    </location>
</feature>
<feature type="transmembrane region" description="Helical" evidence="2">
    <location>
        <begin position="571"/>
        <end position="589"/>
    </location>
</feature>
<evidence type="ECO:0000259" key="3">
    <source>
        <dbReference type="Pfam" id="PF00656"/>
    </source>
</evidence>
<dbReference type="GO" id="GO:0006508">
    <property type="term" value="P:proteolysis"/>
    <property type="evidence" value="ECO:0007669"/>
    <property type="project" value="InterPro"/>
</dbReference>
<comment type="caution">
    <text evidence="4">The sequence shown here is derived from an EMBL/GenBank/DDBJ whole genome shotgun (WGS) entry which is preliminary data.</text>
</comment>
<keyword evidence="2" id="KW-0812">Transmembrane</keyword>
<dbReference type="GO" id="GO:0004197">
    <property type="term" value="F:cysteine-type endopeptidase activity"/>
    <property type="evidence" value="ECO:0007669"/>
    <property type="project" value="InterPro"/>
</dbReference>
<dbReference type="PANTHER" id="PTHR22576">
    <property type="entry name" value="MUCOSA ASSOCIATED LYMPHOID TISSUE LYMPHOMA TRANSLOCATION PROTEIN 1/PARACASPASE"/>
    <property type="match status" value="1"/>
</dbReference>
<protein>
    <recommendedName>
        <fullName evidence="3">Peptidase C14 caspase domain-containing protein</fullName>
    </recommendedName>
</protein>
<accession>A0A919MTU8</accession>
<dbReference type="InterPro" id="IPR029030">
    <property type="entry name" value="Caspase-like_dom_sf"/>
</dbReference>
<dbReference type="SUPFAM" id="SSF52129">
    <property type="entry name" value="Caspase-like"/>
    <property type="match status" value="1"/>
</dbReference>
<feature type="compositionally biased region" description="Pro residues" evidence="1">
    <location>
        <begin position="479"/>
        <end position="495"/>
    </location>
</feature>
<dbReference type="EMBL" id="BOMV01000016">
    <property type="protein sequence ID" value="GIE94659.1"/>
    <property type="molecule type" value="Genomic_DNA"/>
</dbReference>
<keyword evidence="2" id="KW-0472">Membrane</keyword>
<dbReference type="Gene3D" id="3.40.50.1460">
    <property type="match status" value="1"/>
</dbReference>
<gene>
    <name evidence="4" type="ORF">Ari01nite_21240</name>
</gene>
<evidence type="ECO:0000313" key="4">
    <source>
        <dbReference type="EMBL" id="GIE94659.1"/>
    </source>
</evidence>
<feature type="transmembrane region" description="Helical" evidence="2">
    <location>
        <begin position="721"/>
        <end position="739"/>
    </location>
</feature>
<name>A0A919MTU8_9ACTN</name>
<evidence type="ECO:0000256" key="1">
    <source>
        <dbReference type="SAM" id="MobiDB-lite"/>
    </source>
</evidence>
<feature type="domain" description="Peptidase C14 caspase" evidence="3">
    <location>
        <begin position="139"/>
        <end position="367"/>
    </location>
</feature>
<feature type="transmembrane region" description="Helical" evidence="2">
    <location>
        <begin position="689"/>
        <end position="709"/>
    </location>
</feature>
<organism evidence="4 5">
    <name type="scientific">Paractinoplanes rishiriensis</name>
    <dbReference type="NCBI Taxonomy" id="1050105"/>
    <lineage>
        <taxon>Bacteria</taxon>
        <taxon>Bacillati</taxon>
        <taxon>Actinomycetota</taxon>
        <taxon>Actinomycetes</taxon>
        <taxon>Micromonosporales</taxon>
        <taxon>Micromonosporaceae</taxon>
        <taxon>Paractinoplanes</taxon>
    </lineage>
</organism>
<dbReference type="PROSITE" id="PS00018">
    <property type="entry name" value="EF_HAND_1"/>
    <property type="match status" value="1"/>
</dbReference>
<proteinExistence type="predicted"/>
<evidence type="ECO:0000256" key="2">
    <source>
        <dbReference type="SAM" id="Phobius"/>
    </source>
</evidence>
<feature type="transmembrane region" description="Helical" evidence="2">
    <location>
        <begin position="659"/>
        <end position="683"/>
    </location>
</feature>
<feature type="transmembrane region" description="Helical" evidence="2">
    <location>
        <begin position="601"/>
        <end position="620"/>
    </location>
</feature>
<feature type="transmembrane region" description="Helical" evidence="2">
    <location>
        <begin position="531"/>
        <end position="551"/>
    </location>
</feature>
<evidence type="ECO:0000313" key="5">
    <source>
        <dbReference type="Proteomes" id="UP000636960"/>
    </source>
</evidence>
<feature type="transmembrane region" description="Helical" evidence="2">
    <location>
        <begin position="751"/>
        <end position="768"/>
    </location>
</feature>
<dbReference type="InterPro" id="IPR052039">
    <property type="entry name" value="Caspase-related_regulators"/>
</dbReference>
<dbReference type="NCBIfam" id="NF047832">
    <property type="entry name" value="caspase_w_EACC1"/>
    <property type="match status" value="1"/>
</dbReference>
<dbReference type="Proteomes" id="UP000636960">
    <property type="component" value="Unassembled WGS sequence"/>
</dbReference>
<dbReference type="InterPro" id="IPR018247">
    <property type="entry name" value="EF_Hand_1_Ca_BS"/>
</dbReference>
<dbReference type="Pfam" id="PF19953">
    <property type="entry name" value="EACC1"/>
    <property type="match status" value="1"/>
</dbReference>
<dbReference type="Pfam" id="PF00656">
    <property type="entry name" value="Peptidase_C14"/>
    <property type="match status" value="1"/>
</dbReference>
<feature type="transmembrane region" description="Helical" evidence="2">
    <location>
        <begin position="53"/>
        <end position="80"/>
    </location>
</feature>
<keyword evidence="2" id="KW-1133">Transmembrane helix</keyword>
<feature type="region of interest" description="Disordered" evidence="1">
    <location>
        <begin position="454"/>
        <end position="522"/>
    </location>
</feature>
<dbReference type="AlphaFoldDB" id="A0A919MTU8"/>
<sequence length="829" mass="86419">MAQVTIVVHDEDADEQRLDEVTRRLRRELADLDAAVEGAPGGPAPLGARAVELAAIGTIIVTLSQSVVLAAVVNAISAWLTQRRQGSVRVEMDGEVLELSGSPTPEQRRLTDAWLRRRESAESLAAGGGVVEPGPGGGRYALIVASYAYDDPGLRRLHAPAHDAERLARVLSDPGIGGFQVQSVINESGPVVNEAVEDFFADRTADDLLLCYFSGHGVKDPDGELFFAAASTKLHRLGATAVAAEFVNRRMTRSRSRRIVLILDCCYAGAFGRGMVARAGDAIAIEDQFGGHGRAVITASSAMEYAFEGQLLAETGPGQPSVFTSALVTGLETGDADRDQDGFIGLDELYDYVYDRVRRATPHQTPGKWTFDVQGDLYLARRSRPVTTPARLQPELQEAIEHPLTGVRLGAVTELERLLRGRHAGTALAARLALDRLAEDDSRKVSAAAAAALGSAAPPAPDAEAPSPRPAAEAAPPAAVVPPEPALRTPEPVPPAEVAQPPAAVNIPPMSDAASPATTREPPARRVGVRLVPAQVLAALGGVLLVLGFGMRLGDPAPLTPVTEQLRSATFGLWALVAAALLFAMLAPYKKERDVAQGAAIGLAAGLLGLLVGVVSYRSFQTMVEAGFYLAAGGAVLVLAGVTLPVLPRPRGIMPVATVVSATLALVAVAVTIVVPDAVAVFLEQGDHVVWAMLVFVAGSLLAVVAVAASVLRWRTTRARPAFLLGALSAALVVAALVWTLVQDAGRAERVAYSIVLVAALLVVALIGEDRPVLLLSARLSVIAMLLMQVPSGSRADPADAAGRFVLVALAAAAAVGAFSAGRGQTDVG</sequence>
<dbReference type="InterPro" id="IPR045428">
    <property type="entry name" value="EACC1"/>
</dbReference>
<feature type="compositionally biased region" description="Low complexity" evidence="1">
    <location>
        <begin position="454"/>
        <end position="478"/>
    </location>
</feature>